<name>A0A852T0I6_9MICO</name>
<organism evidence="1 2">
    <name type="scientific">Leifsonia soli</name>
    <dbReference type="NCBI Taxonomy" id="582665"/>
    <lineage>
        <taxon>Bacteria</taxon>
        <taxon>Bacillati</taxon>
        <taxon>Actinomycetota</taxon>
        <taxon>Actinomycetes</taxon>
        <taxon>Micrococcales</taxon>
        <taxon>Microbacteriaceae</taxon>
        <taxon>Leifsonia</taxon>
    </lineage>
</organism>
<sequence length="54" mass="5823">MRDLYANEIAAAVHEGRTPTAHQLASWARYRAMAASDDPAQLIPSSSPPETGRS</sequence>
<dbReference type="AlphaFoldDB" id="A0A852T0I6"/>
<gene>
    <name evidence="1" type="ORF">BJ963_002186</name>
</gene>
<keyword evidence="2" id="KW-1185">Reference proteome</keyword>
<comment type="caution">
    <text evidence="1">The sequence shown here is derived from an EMBL/GenBank/DDBJ whole genome shotgun (WGS) entry which is preliminary data.</text>
</comment>
<proteinExistence type="predicted"/>
<protein>
    <submittedName>
        <fullName evidence="1">Uncharacterized protein</fullName>
    </submittedName>
</protein>
<evidence type="ECO:0000313" key="2">
    <source>
        <dbReference type="Proteomes" id="UP000589620"/>
    </source>
</evidence>
<dbReference type="EMBL" id="JACCBJ010000001">
    <property type="protein sequence ID" value="NYD74667.1"/>
    <property type="molecule type" value="Genomic_DNA"/>
</dbReference>
<accession>A0A852T0I6</accession>
<evidence type="ECO:0000313" key="1">
    <source>
        <dbReference type="EMBL" id="NYD74667.1"/>
    </source>
</evidence>
<reference evidence="1 2" key="1">
    <citation type="submission" date="2020-07" db="EMBL/GenBank/DDBJ databases">
        <title>Sequencing the genomes of 1000 actinobacteria strains.</title>
        <authorList>
            <person name="Klenk H.-P."/>
        </authorList>
    </citation>
    <scope>NUCLEOTIDE SEQUENCE [LARGE SCALE GENOMIC DNA]</scope>
    <source>
        <strain evidence="1 2">DSM 23871</strain>
    </source>
</reference>
<dbReference type="Proteomes" id="UP000589620">
    <property type="component" value="Unassembled WGS sequence"/>
</dbReference>